<sequence length="91" mass="10493">MFKEKYPLKSKENSTDHPALRTLKEEINAEHCRLLICVRTVENLPMTAWVYGISYEGLGEICTQMGEKQLAARDNLRETLIGRVQENNSHM</sequence>
<gene>
    <name evidence="1" type="ORF">EJ08DRAFT_480841</name>
</gene>
<organism evidence="1 2">
    <name type="scientific">Tothia fuscella</name>
    <dbReference type="NCBI Taxonomy" id="1048955"/>
    <lineage>
        <taxon>Eukaryota</taxon>
        <taxon>Fungi</taxon>
        <taxon>Dikarya</taxon>
        <taxon>Ascomycota</taxon>
        <taxon>Pezizomycotina</taxon>
        <taxon>Dothideomycetes</taxon>
        <taxon>Pleosporomycetidae</taxon>
        <taxon>Venturiales</taxon>
        <taxon>Cylindrosympodiaceae</taxon>
        <taxon>Tothia</taxon>
    </lineage>
</organism>
<dbReference type="EMBL" id="MU007091">
    <property type="protein sequence ID" value="KAF2422360.1"/>
    <property type="molecule type" value="Genomic_DNA"/>
</dbReference>
<dbReference type="Proteomes" id="UP000800235">
    <property type="component" value="Unassembled WGS sequence"/>
</dbReference>
<comment type="caution">
    <text evidence="1">The sequence shown here is derived from an EMBL/GenBank/DDBJ whole genome shotgun (WGS) entry which is preliminary data.</text>
</comment>
<keyword evidence="2" id="KW-1185">Reference proteome</keyword>
<proteinExistence type="predicted"/>
<protein>
    <submittedName>
        <fullName evidence="1">Uncharacterized protein</fullName>
    </submittedName>
</protein>
<reference evidence="1" key="1">
    <citation type="journal article" date="2020" name="Stud. Mycol.">
        <title>101 Dothideomycetes genomes: a test case for predicting lifestyles and emergence of pathogens.</title>
        <authorList>
            <person name="Haridas S."/>
            <person name="Albert R."/>
            <person name="Binder M."/>
            <person name="Bloem J."/>
            <person name="Labutti K."/>
            <person name="Salamov A."/>
            <person name="Andreopoulos B."/>
            <person name="Baker S."/>
            <person name="Barry K."/>
            <person name="Bills G."/>
            <person name="Bluhm B."/>
            <person name="Cannon C."/>
            <person name="Castanera R."/>
            <person name="Culley D."/>
            <person name="Daum C."/>
            <person name="Ezra D."/>
            <person name="Gonzalez J."/>
            <person name="Henrissat B."/>
            <person name="Kuo A."/>
            <person name="Liang C."/>
            <person name="Lipzen A."/>
            <person name="Lutzoni F."/>
            <person name="Magnuson J."/>
            <person name="Mondo S."/>
            <person name="Nolan M."/>
            <person name="Ohm R."/>
            <person name="Pangilinan J."/>
            <person name="Park H.-J."/>
            <person name="Ramirez L."/>
            <person name="Alfaro M."/>
            <person name="Sun H."/>
            <person name="Tritt A."/>
            <person name="Yoshinaga Y."/>
            <person name="Zwiers L.-H."/>
            <person name="Turgeon B."/>
            <person name="Goodwin S."/>
            <person name="Spatafora J."/>
            <person name="Crous P."/>
            <person name="Grigoriev I."/>
        </authorList>
    </citation>
    <scope>NUCLEOTIDE SEQUENCE</scope>
    <source>
        <strain evidence="1">CBS 130266</strain>
    </source>
</reference>
<accession>A0A9P4TUB1</accession>
<evidence type="ECO:0000313" key="1">
    <source>
        <dbReference type="EMBL" id="KAF2422360.1"/>
    </source>
</evidence>
<evidence type="ECO:0000313" key="2">
    <source>
        <dbReference type="Proteomes" id="UP000800235"/>
    </source>
</evidence>
<dbReference type="AlphaFoldDB" id="A0A9P4TUB1"/>
<name>A0A9P4TUB1_9PEZI</name>